<feature type="transmembrane region" description="Helical" evidence="6">
    <location>
        <begin position="60"/>
        <end position="76"/>
    </location>
</feature>
<keyword evidence="4 6" id="KW-0472">Membrane</keyword>
<keyword evidence="9" id="KW-1185">Reference proteome</keyword>
<protein>
    <submittedName>
        <fullName evidence="8">FUSC family protein</fullName>
    </submittedName>
</protein>
<feature type="transmembrane region" description="Helical" evidence="6">
    <location>
        <begin position="134"/>
        <end position="152"/>
    </location>
</feature>
<dbReference type="Pfam" id="PF13515">
    <property type="entry name" value="FUSC_2"/>
    <property type="match status" value="1"/>
</dbReference>
<feature type="transmembrane region" description="Helical" evidence="6">
    <location>
        <begin position="31"/>
        <end position="54"/>
    </location>
</feature>
<evidence type="ECO:0000256" key="5">
    <source>
        <dbReference type="SAM" id="MobiDB-lite"/>
    </source>
</evidence>
<dbReference type="InterPro" id="IPR049453">
    <property type="entry name" value="Memb_transporter_dom"/>
</dbReference>
<evidence type="ECO:0000313" key="9">
    <source>
        <dbReference type="Proteomes" id="UP001564626"/>
    </source>
</evidence>
<feature type="transmembrane region" description="Helical" evidence="6">
    <location>
        <begin position="83"/>
        <end position="105"/>
    </location>
</feature>
<feature type="transmembrane region" description="Helical" evidence="6">
    <location>
        <begin position="390"/>
        <end position="409"/>
    </location>
</feature>
<keyword evidence="3 6" id="KW-1133">Transmembrane helix</keyword>
<dbReference type="Proteomes" id="UP001564626">
    <property type="component" value="Unassembled WGS sequence"/>
</dbReference>
<evidence type="ECO:0000256" key="6">
    <source>
        <dbReference type="SAM" id="Phobius"/>
    </source>
</evidence>
<dbReference type="EMBL" id="JBGEHV010000020">
    <property type="protein sequence ID" value="MEY8040324.1"/>
    <property type="molecule type" value="Genomic_DNA"/>
</dbReference>
<evidence type="ECO:0000256" key="3">
    <source>
        <dbReference type="ARBA" id="ARBA00022989"/>
    </source>
</evidence>
<name>A0ABV4CGU4_9PSEU</name>
<sequence>MNQQSSRWSTALHHLKHVLRARDALRVTTPIGGVLVPALRVGVSMAIPILLLVSLDRIDLVPFAALGSFTSLYCRVDTYSRRAWLQLLIAVGIVAGVAVGAVTSAASGGDIAKVLAVAAVATAAKLFSDSLALGAPGGLMFAFAAGAAAYVPQQWSDVALHVGVAAGSAALSYALSMAGGMLHPSGPQRVATARAASAVADHLERGTPATRHLAHAAVQRAMGTLSSGRATHDQLRGHLLHARRVLHRPEPGAAAALRALAARVRRGRVPESGGPAAETEVRSPRRTPWQAVQPHLPNAARMAVAALVSGLLVAAVHPDHAYWAVVSASSVLQATNATGTWHRALQRMCGTVVGGLITLVVFSFDPGPLVIIAVVVLAQVAAELVVMSNYALGLTFATPIALSLVALRQPGESFALVTERVGTTLVGAAIGTAVSLLLINRHIAHRLEHALLRCERAQAELRSCAPERLAPARAGLLSSVFALRDAHSLADGELWPRQKRTQEVLDTEHRAYALLAESVPVR</sequence>
<comment type="subcellular location">
    <subcellularLocation>
        <location evidence="1">Membrane</location>
        <topology evidence="1">Multi-pass membrane protein</topology>
    </subcellularLocation>
</comment>
<keyword evidence="2 6" id="KW-0812">Transmembrane</keyword>
<feature type="transmembrane region" description="Helical" evidence="6">
    <location>
        <begin position="352"/>
        <end position="378"/>
    </location>
</feature>
<proteinExistence type="predicted"/>
<evidence type="ECO:0000313" key="8">
    <source>
        <dbReference type="EMBL" id="MEY8040324.1"/>
    </source>
</evidence>
<feature type="transmembrane region" description="Helical" evidence="6">
    <location>
        <begin position="158"/>
        <end position="179"/>
    </location>
</feature>
<feature type="transmembrane region" description="Helical" evidence="6">
    <location>
        <begin position="421"/>
        <end position="439"/>
    </location>
</feature>
<feature type="region of interest" description="Disordered" evidence="5">
    <location>
        <begin position="268"/>
        <end position="287"/>
    </location>
</feature>
<evidence type="ECO:0000256" key="1">
    <source>
        <dbReference type="ARBA" id="ARBA00004141"/>
    </source>
</evidence>
<accession>A0ABV4CGU4</accession>
<gene>
    <name evidence="8" type="ORF">AB8O55_13040</name>
</gene>
<reference evidence="8 9" key="1">
    <citation type="submission" date="2024-08" db="EMBL/GenBank/DDBJ databases">
        <title>Genome mining of Saccharopolyspora cebuensis PGLac3 from Nigerian medicinal plant.</title>
        <authorList>
            <person name="Ezeobiora C.E."/>
            <person name="Igbokwe N.H."/>
            <person name="Amin D.H."/>
            <person name="Mendie U.E."/>
        </authorList>
    </citation>
    <scope>NUCLEOTIDE SEQUENCE [LARGE SCALE GENOMIC DNA]</scope>
    <source>
        <strain evidence="8 9">PGLac3</strain>
    </source>
</reference>
<evidence type="ECO:0000259" key="7">
    <source>
        <dbReference type="Pfam" id="PF13515"/>
    </source>
</evidence>
<dbReference type="RefSeq" id="WP_345366703.1">
    <property type="nucleotide sequence ID" value="NZ_BAABII010000016.1"/>
</dbReference>
<organism evidence="8 9">
    <name type="scientific">Saccharopolyspora cebuensis</name>
    <dbReference type="NCBI Taxonomy" id="418759"/>
    <lineage>
        <taxon>Bacteria</taxon>
        <taxon>Bacillati</taxon>
        <taxon>Actinomycetota</taxon>
        <taxon>Actinomycetes</taxon>
        <taxon>Pseudonocardiales</taxon>
        <taxon>Pseudonocardiaceae</taxon>
        <taxon>Saccharopolyspora</taxon>
    </lineage>
</organism>
<feature type="domain" description="Integral membrane bound transporter" evidence="7">
    <location>
        <begin position="310"/>
        <end position="433"/>
    </location>
</feature>
<comment type="caution">
    <text evidence="8">The sequence shown here is derived from an EMBL/GenBank/DDBJ whole genome shotgun (WGS) entry which is preliminary data.</text>
</comment>
<evidence type="ECO:0000256" key="2">
    <source>
        <dbReference type="ARBA" id="ARBA00022692"/>
    </source>
</evidence>
<evidence type="ECO:0000256" key="4">
    <source>
        <dbReference type="ARBA" id="ARBA00023136"/>
    </source>
</evidence>